<keyword evidence="2" id="KW-0479">Metal-binding</keyword>
<keyword evidence="4" id="KW-0560">Oxidoreductase</keyword>
<dbReference type="InterPro" id="IPR003819">
    <property type="entry name" value="TauD/TfdA-like"/>
</dbReference>
<evidence type="ECO:0000256" key="4">
    <source>
        <dbReference type="ARBA" id="ARBA00023002"/>
    </source>
</evidence>
<keyword evidence="3 7" id="KW-0223">Dioxygenase</keyword>
<evidence type="ECO:0000313" key="8">
    <source>
        <dbReference type="Proteomes" id="UP000214603"/>
    </source>
</evidence>
<dbReference type="SUPFAM" id="SSF51197">
    <property type="entry name" value="Clavaminate synthase-like"/>
    <property type="match status" value="1"/>
</dbReference>
<comment type="similarity">
    <text evidence="1">Belongs to the TfdA dioxygenase family.</text>
</comment>
<comment type="caution">
    <text evidence="7">The sequence shown here is derived from an EMBL/GenBank/DDBJ whole genome shotgun (WGS) entry which is preliminary data.</text>
</comment>
<sequence length="294" mass="33301">MFEIAPVNGDFVAEIAGVNLQADLTTELARQLQAALDKYAVLILPNQPLDETQHLRVAEVFGPLETSIGSYVANANKPRRLKYDQLSDISNIDESGKLLSNDDMRKLVLLSNQLWHTDSSFKRVPASVSMLAAQEIPPLGGATEFADMRAAWDQLDPEMQSSIEGLVAVHDYFHSRSLTGFDICSIPSEWRSRQPPAKQVLVRTHNNNRKSIYLAAHIQSIVGLPDDEGKALIDRLMSFATQPAFVYRHRWRENDLVIWDNRCTMHRGRDYDTKYRRVMRRATIQDIGPTVIDQ</sequence>
<dbReference type="Gene3D" id="3.60.130.10">
    <property type="entry name" value="Clavaminate synthase-like"/>
    <property type="match status" value="1"/>
</dbReference>
<dbReference type="OrthoDB" id="8893262at2"/>
<evidence type="ECO:0000256" key="3">
    <source>
        <dbReference type="ARBA" id="ARBA00022964"/>
    </source>
</evidence>
<reference evidence="8" key="1">
    <citation type="submission" date="2017-06" db="EMBL/GenBank/DDBJ databases">
        <title>Herbaspirillum phytohormonus sp. nov., isolated from the root nodule of Robinia pseudoacacia in lead-zinc mine.</title>
        <authorList>
            <person name="Fan M."/>
            <person name="Lin Y."/>
        </authorList>
    </citation>
    <scope>NUCLEOTIDE SEQUENCE [LARGE SCALE GENOMIC DNA]</scope>
    <source>
        <strain evidence="8">SC-089</strain>
    </source>
</reference>
<dbReference type="InterPro" id="IPR042098">
    <property type="entry name" value="TauD-like_sf"/>
</dbReference>
<protein>
    <submittedName>
        <fullName evidence="7">2,4-dichlorophenoxyacetate dioxygenase</fullName>
    </submittedName>
</protein>
<dbReference type="PANTHER" id="PTHR43779:SF3">
    <property type="entry name" value="(3R)-3-[(CARBOXYMETHYL)AMINO]FATTY ACID OXYGENASE_DECARBOXYLASE"/>
    <property type="match status" value="1"/>
</dbReference>
<evidence type="ECO:0000256" key="5">
    <source>
        <dbReference type="ARBA" id="ARBA00023004"/>
    </source>
</evidence>
<accession>A0A225M684</accession>
<feature type="domain" description="TauD/TfdA-like" evidence="6">
    <location>
        <begin position="4"/>
        <end position="283"/>
    </location>
</feature>
<keyword evidence="8" id="KW-1185">Reference proteome</keyword>
<dbReference type="RefSeq" id="WP_088604795.1">
    <property type="nucleotide sequence ID" value="NZ_NJIH01000010.1"/>
</dbReference>
<evidence type="ECO:0000313" key="7">
    <source>
        <dbReference type="EMBL" id="OWT56788.1"/>
    </source>
</evidence>
<keyword evidence="5" id="KW-0408">Iron</keyword>
<dbReference type="GO" id="GO:0046872">
    <property type="term" value="F:metal ion binding"/>
    <property type="evidence" value="ECO:0007669"/>
    <property type="project" value="UniProtKB-KW"/>
</dbReference>
<gene>
    <name evidence="7" type="ORF">CEY11_18015</name>
</gene>
<dbReference type="GO" id="GO:0016706">
    <property type="term" value="F:2-oxoglutarate-dependent dioxygenase activity"/>
    <property type="evidence" value="ECO:0007669"/>
    <property type="project" value="UniProtKB-ARBA"/>
</dbReference>
<evidence type="ECO:0000259" key="6">
    <source>
        <dbReference type="Pfam" id="PF02668"/>
    </source>
</evidence>
<dbReference type="EMBL" id="NJIH01000010">
    <property type="protein sequence ID" value="OWT56788.1"/>
    <property type="molecule type" value="Genomic_DNA"/>
</dbReference>
<evidence type="ECO:0000256" key="1">
    <source>
        <dbReference type="ARBA" id="ARBA00005896"/>
    </source>
</evidence>
<dbReference type="Pfam" id="PF02668">
    <property type="entry name" value="TauD"/>
    <property type="match status" value="1"/>
</dbReference>
<proteinExistence type="inferred from homology"/>
<organism evidence="7 8">
    <name type="scientific">Candidimonas nitroreducens</name>
    <dbReference type="NCBI Taxonomy" id="683354"/>
    <lineage>
        <taxon>Bacteria</taxon>
        <taxon>Pseudomonadati</taxon>
        <taxon>Pseudomonadota</taxon>
        <taxon>Betaproteobacteria</taxon>
        <taxon>Burkholderiales</taxon>
        <taxon>Alcaligenaceae</taxon>
        <taxon>Candidimonas</taxon>
    </lineage>
</organism>
<dbReference type="InterPro" id="IPR051178">
    <property type="entry name" value="TfdA_dioxygenase"/>
</dbReference>
<dbReference type="AlphaFoldDB" id="A0A225M684"/>
<dbReference type="PANTHER" id="PTHR43779">
    <property type="entry name" value="DIOXYGENASE RV0097-RELATED"/>
    <property type="match status" value="1"/>
</dbReference>
<name>A0A225M684_9BURK</name>
<dbReference type="Proteomes" id="UP000214603">
    <property type="component" value="Unassembled WGS sequence"/>
</dbReference>
<evidence type="ECO:0000256" key="2">
    <source>
        <dbReference type="ARBA" id="ARBA00022723"/>
    </source>
</evidence>